<dbReference type="AlphaFoldDB" id="A0A1B6C327"/>
<feature type="compositionally biased region" description="Basic residues" evidence="2">
    <location>
        <begin position="310"/>
        <end position="321"/>
    </location>
</feature>
<evidence type="ECO:0000256" key="1">
    <source>
        <dbReference type="SAM" id="Coils"/>
    </source>
</evidence>
<name>A0A1B6C327_9HEMI</name>
<dbReference type="EMBL" id="GEDC01029648">
    <property type="protein sequence ID" value="JAS07650.1"/>
    <property type="molecule type" value="Transcribed_RNA"/>
</dbReference>
<accession>A0A1B6C327</accession>
<keyword evidence="1" id="KW-0175">Coiled coil</keyword>
<feature type="transmembrane region" description="Helical" evidence="3">
    <location>
        <begin position="64"/>
        <end position="84"/>
    </location>
</feature>
<keyword evidence="3" id="KW-1133">Transmembrane helix</keyword>
<organism evidence="4">
    <name type="scientific">Clastoptera arizonana</name>
    <name type="common">Arizona spittle bug</name>
    <dbReference type="NCBI Taxonomy" id="38151"/>
    <lineage>
        <taxon>Eukaryota</taxon>
        <taxon>Metazoa</taxon>
        <taxon>Ecdysozoa</taxon>
        <taxon>Arthropoda</taxon>
        <taxon>Hexapoda</taxon>
        <taxon>Insecta</taxon>
        <taxon>Pterygota</taxon>
        <taxon>Neoptera</taxon>
        <taxon>Paraneoptera</taxon>
        <taxon>Hemiptera</taxon>
        <taxon>Auchenorrhyncha</taxon>
        <taxon>Cercopoidea</taxon>
        <taxon>Clastopteridae</taxon>
        <taxon>Clastoptera</taxon>
    </lineage>
</organism>
<gene>
    <name evidence="4" type="ORF">g.45092</name>
</gene>
<sequence length="321" mass="37126">MNLWKKFITFCKLTLLFIPFIVFYYKTFLEKIMVLLKLWQKTENFKVEGEEKVILENLKLHNDYFMMIFLTFISLLLVYASLFLRGLYRKFTKLNQFVMKNVPILNQSADVQEEKMVKINEKLENLEINYNVITADYNVLREEFNSSKIEFLMKLKEISDKEQPHVSGDYAALPREPSMTNLKDLLRITSEFQLFMASLDSAEDGKIKTFENNQWEESGVTVLMPPIRVQDTVEEPEVDSSKALPPQDISVDEISESNLVIETLGEKPVTGDSSELKISKKVNRKSSKVSNTEKVPKSPSNSDLVAGSTRPRKANNRKIRN</sequence>
<protein>
    <submittedName>
        <fullName evidence="4">Uncharacterized protein</fullName>
    </submittedName>
</protein>
<feature type="transmembrane region" description="Helical" evidence="3">
    <location>
        <begin position="7"/>
        <end position="25"/>
    </location>
</feature>
<evidence type="ECO:0000256" key="3">
    <source>
        <dbReference type="SAM" id="Phobius"/>
    </source>
</evidence>
<feature type="coiled-coil region" evidence="1">
    <location>
        <begin position="109"/>
        <end position="143"/>
    </location>
</feature>
<reference evidence="4" key="1">
    <citation type="submission" date="2015-12" db="EMBL/GenBank/DDBJ databases">
        <title>De novo transcriptome assembly of four potential Pierce s Disease insect vectors from Arizona vineyards.</title>
        <authorList>
            <person name="Tassone E.E."/>
        </authorList>
    </citation>
    <scope>NUCLEOTIDE SEQUENCE</scope>
</reference>
<proteinExistence type="predicted"/>
<keyword evidence="3" id="KW-0472">Membrane</keyword>
<evidence type="ECO:0000256" key="2">
    <source>
        <dbReference type="SAM" id="MobiDB-lite"/>
    </source>
</evidence>
<feature type="region of interest" description="Disordered" evidence="2">
    <location>
        <begin position="265"/>
        <end position="321"/>
    </location>
</feature>
<keyword evidence="3" id="KW-0812">Transmembrane</keyword>
<evidence type="ECO:0000313" key="4">
    <source>
        <dbReference type="EMBL" id="JAS07650.1"/>
    </source>
</evidence>